<accession>A0A382L8J0</accession>
<gene>
    <name evidence="1" type="ORF">METZ01_LOCUS285147</name>
</gene>
<dbReference type="EMBL" id="UINC01085086">
    <property type="protein sequence ID" value="SVC32293.1"/>
    <property type="molecule type" value="Genomic_DNA"/>
</dbReference>
<name>A0A382L8J0_9ZZZZ</name>
<organism evidence="1">
    <name type="scientific">marine metagenome</name>
    <dbReference type="NCBI Taxonomy" id="408172"/>
    <lineage>
        <taxon>unclassified sequences</taxon>
        <taxon>metagenomes</taxon>
        <taxon>ecological metagenomes</taxon>
    </lineage>
</organism>
<reference evidence="1" key="1">
    <citation type="submission" date="2018-05" db="EMBL/GenBank/DDBJ databases">
        <authorList>
            <person name="Lanie J.A."/>
            <person name="Ng W.-L."/>
            <person name="Kazmierczak K.M."/>
            <person name="Andrzejewski T.M."/>
            <person name="Davidsen T.M."/>
            <person name="Wayne K.J."/>
            <person name="Tettelin H."/>
            <person name="Glass J.I."/>
            <person name="Rusch D."/>
            <person name="Podicherti R."/>
            <person name="Tsui H.-C.T."/>
            <person name="Winkler M.E."/>
        </authorList>
    </citation>
    <scope>NUCLEOTIDE SEQUENCE</scope>
</reference>
<proteinExistence type="predicted"/>
<sequence length="31" mass="3525">MRTLIILLCGFLFCDLTKPGLSIPKDKIFID</sequence>
<evidence type="ECO:0000313" key="1">
    <source>
        <dbReference type="EMBL" id="SVC32293.1"/>
    </source>
</evidence>
<dbReference type="AlphaFoldDB" id="A0A382L8J0"/>
<protein>
    <submittedName>
        <fullName evidence="1">Uncharacterized protein</fullName>
    </submittedName>
</protein>
<feature type="non-terminal residue" evidence="1">
    <location>
        <position position="31"/>
    </location>
</feature>